<dbReference type="AlphaFoldDB" id="A0A0W0TTV1"/>
<keyword evidence="2 5" id="KW-0645">Protease</keyword>
<dbReference type="PROSITE" id="PS00136">
    <property type="entry name" value="SUBTILASE_ASP"/>
    <property type="match status" value="1"/>
</dbReference>
<dbReference type="RefSeq" id="WP_058525874.1">
    <property type="nucleotide sequence ID" value="NZ_CAAAHY010000010.1"/>
</dbReference>
<feature type="active site" description="Charge relay system" evidence="5">
    <location>
        <position position="210"/>
    </location>
</feature>
<comment type="caution">
    <text evidence="8">The sequence shown here is derived from an EMBL/GenBank/DDBJ whole genome shotgun (WGS) entry which is preliminary data.</text>
</comment>
<dbReference type="PROSITE" id="PS00138">
    <property type="entry name" value="SUBTILASE_SER"/>
    <property type="match status" value="1"/>
</dbReference>
<feature type="domain" description="Peptidase S8/S53" evidence="7">
    <location>
        <begin position="163"/>
        <end position="429"/>
    </location>
</feature>
<name>A0A0W0TTV1_LEGER</name>
<dbReference type="GO" id="GO:0004252">
    <property type="term" value="F:serine-type endopeptidase activity"/>
    <property type="evidence" value="ECO:0007669"/>
    <property type="project" value="UniProtKB-UniRule"/>
</dbReference>
<dbReference type="GO" id="GO:0008237">
    <property type="term" value="F:metallopeptidase activity"/>
    <property type="evidence" value="ECO:0007669"/>
    <property type="project" value="UniProtKB-KW"/>
</dbReference>
<dbReference type="InterPro" id="IPR023828">
    <property type="entry name" value="Peptidase_S8_Ser-AS"/>
</dbReference>
<proteinExistence type="inferred from homology"/>
<dbReference type="InterPro" id="IPR023827">
    <property type="entry name" value="Peptidase_S8_Asp-AS"/>
</dbReference>
<dbReference type="Proteomes" id="UP000054773">
    <property type="component" value="Unassembled WGS sequence"/>
</dbReference>
<dbReference type="PROSITE" id="PS00137">
    <property type="entry name" value="SUBTILASE_HIS"/>
    <property type="match status" value="1"/>
</dbReference>
<dbReference type="PATRIC" id="fig|448.7.peg.729"/>
<keyword evidence="8" id="KW-0482">Metalloprotease</keyword>
<dbReference type="InterPro" id="IPR015500">
    <property type="entry name" value="Peptidase_S8_subtilisin-rel"/>
</dbReference>
<gene>
    <name evidence="8" type="ORF">Lery_0697</name>
</gene>
<dbReference type="Pfam" id="PF00082">
    <property type="entry name" value="Peptidase_S8"/>
    <property type="match status" value="1"/>
</dbReference>
<evidence type="ECO:0000313" key="9">
    <source>
        <dbReference type="Proteomes" id="UP000054773"/>
    </source>
</evidence>
<feature type="active site" description="Charge relay system" evidence="5">
    <location>
        <position position="169"/>
    </location>
</feature>
<keyword evidence="3 5" id="KW-0378">Hydrolase</keyword>
<dbReference type="PANTHER" id="PTHR43806:SF11">
    <property type="entry name" value="CEREVISIN-RELATED"/>
    <property type="match status" value="1"/>
</dbReference>
<evidence type="ECO:0000259" key="7">
    <source>
        <dbReference type="Pfam" id="PF00082"/>
    </source>
</evidence>
<keyword evidence="9" id="KW-1185">Reference proteome</keyword>
<evidence type="ECO:0000256" key="1">
    <source>
        <dbReference type="ARBA" id="ARBA00011073"/>
    </source>
</evidence>
<dbReference type="GO" id="GO:0006508">
    <property type="term" value="P:proteolysis"/>
    <property type="evidence" value="ECO:0007669"/>
    <property type="project" value="UniProtKB-KW"/>
</dbReference>
<protein>
    <submittedName>
        <fullName evidence="8">Serine metalloprotease</fullName>
    </submittedName>
</protein>
<dbReference type="PRINTS" id="PR00723">
    <property type="entry name" value="SUBTILISIN"/>
</dbReference>
<evidence type="ECO:0000256" key="4">
    <source>
        <dbReference type="ARBA" id="ARBA00022825"/>
    </source>
</evidence>
<feature type="active site" description="Charge relay system" evidence="5">
    <location>
        <position position="394"/>
    </location>
</feature>
<organism evidence="8 9">
    <name type="scientific">Legionella erythra</name>
    <dbReference type="NCBI Taxonomy" id="448"/>
    <lineage>
        <taxon>Bacteria</taxon>
        <taxon>Pseudomonadati</taxon>
        <taxon>Pseudomonadota</taxon>
        <taxon>Gammaproteobacteria</taxon>
        <taxon>Legionellales</taxon>
        <taxon>Legionellaceae</taxon>
        <taxon>Legionella</taxon>
    </lineage>
</organism>
<dbReference type="InterPro" id="IPR000209">
    <property type="entry name" value="Peptidase_S8/S53_dom"/>
</dbReference>
<sequence length="556" mass="59597">MRYQTGFLGFTLLALAQGGYASTKANDVRVIVKYKHPMALTSLQKQLTQQLHVPIHTLTPMANGAHVLSISATEIKQAFGKGGDATEWVLATLRHNPEIKYAVKDRVGHFKPMNQPRRSDYMPLSHELQWDEFSAPAGVMLESAAGKRDGAWAYTTGEAYFPVVVAVLDTGVALNPSLVDNLTKDDGGAVWGWNFAGNNRDVRDETRSYHGTHVAGTIAGYGDVMNGIGVHLKVLPVKIPDASGMFYESQVVNAIYWSVGGDVPGVPHNPYPAKVLNMSFGVDEGPGKEIDHCDEALQEALAFAREQGAVVAAAAGNDNRWEHYNAPAVCNHTMKVASTGPEGLRAYYSNYGPGITYAAPGGDARYGKTGAILSTVNPGGGYQGSGFDFYQGTSMASPHAAGIAALIYAVKNSDITPEQVEQLLFTTTHAFGESRDANKSCVGKKPCGHGILDAHQAIKAALAGYDVVFSAPAPQDLGLSVCAQGTLTQPKTVTTATANWQQLDVGCLDESDYQLPKVEQRGDRIVAVYGKARYQLDQSSFRHCDVIGFDGVGCYF</sequence>
<comment type="similarity">
    <text evidence="1 5 6">Belongs to the peptidase S8 family.</text>
</comment>
<dbReference type="InterPro" id="IPR050131">
    <property type="entry name" value="Peptidase_S8_subtilisin-like"/>
</dbReference>
<evidence type="ECO:0000256" key="2">
    <source>
        <dbReference type="ARBA" id="ARBA00022670"/>
    </source>
</evidence>
<keyword evidence="4 5" id="KW-0720">Serine protease</keyword>
<dbReference type="InterPro" id="IPR022398">
    <property type="entry name" value="Peptidase_S8_His-AS"/>
</dbReference>
<dbReference type="OrthoDB" id="9790784at2"/>
<evidence type="ECO:0000256" key="3">
    <source>
        <dbReference type="ARBA" id="ARBA00022801"/>
    </source>
</evidence>
<dbReference type="STRING" id="448.Lery_0697"/>
<dbReference type="PROSITE" id="PS51892">
    <property type="entry name" value="SUBTILASE"/>
    <property type="match status" value="1"/>
</dbReference>
<dbReference type="PANTHER" id="PTHR43806">
    <property type="entry name" value="PEPTIDASE S8"/>
    <property type="match status" value="1"/>
</dbReference>
<evidence type="ECO:0000313" key="8">
    <source>
        <dbReference type="EMBL" id="KTC98894.1"/>
    </source>
</evidence>
<reference evidence="8 9" key="1">
    <citation type="submission" date="2015-11" db="EMBL/GenBank/DDBJ databases">
        <title>Genomic analysis of 38 Legionella species identifies large and diverse effector repertoires.</title>
        <authorList>
            <person name="Burstein D."/>
            <person name="Amaro F."/>
            <person name="Zusman T."/>
            <person name="Lifshitz Z."/>
            <person name="Cohen O."/>
            <person name="Gilbert J.A."/>
            <person name="Pupko T."/>
            <person name="Shuman H.A."/>
            <person name="Segal G."/>
        </authorList>
    </citation>
    <scope>NUCLEOTIDE SEQUENCE [LARGE SCALE GENOMIC DNA]</scope>
    <source>
        <strain evidence="8 9">SE-32A-C8</strain>
    </source>
</reference>
<dbReference type="SUPFAM" id="SSF52743">
    <property type="entry name" value="Subtilisin-like"/>
    <property type="match status" value="1"/>
</dbReference>
<dbReference type="InterPro" id="IPR036852">
    <property type="entry name" value="Peptidase_S8/S53_dom_sf"/>
</dbReference>
<accession>A0A0W0TTV1</accession>
<evidence type="ECO:0000256" key="5">
    <source>
        <dbReference type="PROSITE-ProRule" id="PRU01240"/>
    </source>
</evidence>
<evidence type="ECO:0000256" key="6">
    <source>
        <dbReference type="RuleBase" id="RU003355"/>
    </source>
</evidence>
<dbReference type="EMBL" id="LNYA01000011">
    <property type="protein sequence ID" value="KTC98894.1"/>
    <property type="molecule type" value="Genomic_DNA"/>
</dbReference>
<dbReference type="Gene3D" id="3.40.50.200">
    <property type="entry name" value="Peptidase S8/S53 domain"/>
    <property type="match status" value="1"/>
</dbReference>